<accession>A0ABW3CB99</accession>
<name>A0ABW3CB99_9ACTN</name>
<dbReference type="PANTHER" id="PTHR43400:SF10">
    <property type="entry name" value="3-OXOSTEROID 1-DEHYDROGENASE"/>
    <property type="match status" value="1"/>
</dbReference>
<dbReference type="Pfam" id="PF00890">
    <property type="entry name" value="FAD_binding_2"/>
    <property type="match status" value="1"/>
</dbReference>
<reference evidence="7" key="1">
    <citation type="journal article" date="2019" name="Int. J. Syst. Evol. Microbiol.">
        <title>The Global Catalogue of Microorganisms (GCM) 10K type strain sequencing project: providing services to taxonomists for standard genome sequencing and annotation.</title>
        <authorList>
            <consortium name="The Broad Institute Genomics Platform"/>
            <consortium name="The Broad Institute Genome Sequencing Center for Infectious Disease"/>
            <person name="Wu L."/>
            <person name="Ma J."/>
        </authorList>
    </citation>
    <scope>NUCLEOTIDE SEQUENCE [LARGE SCALE GENOMIC DNA]</scope>
    <source>
        <strain evidence="7">JCM 31696</strain>
    </source>
</reference>
<dbReference type="PANTHER" id="PTHR43400">
    <property type="entry name" value="FUMARATE REDUCTASE"/>
    <property type="match status" value="1"/>
</dbReference>
<evidence type="ECO:0000313" key="7">
    <source>
        <dbReference type="Proteomes" id="UP001597083"/>
    </source>
</evidence>
<dbReference type="InterPro" id="IPR003953">
    <property type="entry name" value="FAD-dep_OxRdtase_2_FAD-bd"/>
</dbReference>
<evidence type="ECO:0000256" key="2">
    <source>
        <dbReference type="ARBA" id="ARBA00022630"/>
    </source>
</evidence>
<feature type="non-terminal residue" evidence="6">
    <location>
        <position position="180"/>
    </location>
</feature>
<evidence type="ECO:0000256" key="1">
    <source>
        <dbReference type="ARBA" id="ARBA00001974"/>
    </source>
</evidence>
<dbReference type="Gene3D" id="3.90.700.10">
    <property type="entry name" value="Succinate dehydrogenase/fumarate reductase flavoprotein, catalytic domain"/>
    <property type="match status" value="1"/>
</dbReference>
<evidence type="ECO:0000313" key="6">
    <source>
        <dbReference type="EMBL" id="MFD0851811.1"/>
    </source>
</evidence>
<feature type="domain" description="FAD-dependent oxidoreductase 2 FAD-binding" evidence="5">
    <location>
        <begin position="21"/>
        <end position="180"/>
    </location>
</feature>
<dbReference type="EMBL" id="JBHTIR010000804">
    <property type="protein sequence ID" value="MFD0851811.1"/>
    <property type="molecule type" value="Genomic_DNA"/>
</dbReference>
<keyword evidence="3" id="KW-0274">FAD</keyword>
<dbReference type="Proteomes" id="UP001597083">
    <property type="component" value="Unassembled WGS sequence"/>
</dbReference>
<comment type="caution">
    <text evidence="6">The sequence shown here is derived from an EMBL/GenBank/DDBJ whole genome shotgun (WGS) entry which is preliminary data.</text>
</comment>
<organism evidence="6 7">
    <name type="scientific">Actinomadura adrarensis</name>
    <dbReference type="NCBI Taxonomy" id="1819600"/>
    <lineage>
        <taxon>Bacteria</taxon>
        <taxon>Bacillati</taxon>
        <taxon>Actinomycetota</taxon>
        <taxon>Actinomycetes</taxon>
        <taxon>Streptosporangiales</taxon>
        <taxon>Thermomonosporaceae</taxon>
        <taxon>Actinomadura</taxon>
    </lineage>
</organism>
<sequence length="180" mass="19404">TRRMAAVEAALIVQPEVACRGILVNALGQRFINEDVYPGLFSHAALHQPGPVRVILDEEGFASLSAQSSNGMPPDHVAETLAELEEELDVPSGALESTVRLYNRHAAQGEDPIFHKNPKWLRELKPPFAAVDPRTMARIVENRRDATGLSGFTLGGLRTTVDGEVLHTAGHPIPGLYAAG</sequence>
<keyword evidence="2" id="KW-0285">Flavoprotein</keyword>
<dbReference type="InterPro" id="IPR027477">
    <property type="entry name" value="Succ_DH/fumarate_Rdtase_cat_sf"/>
</dbReference>
<keyword evidence="4" id="KW-0560">Oxidoreductase</keyword>
<protein>
    <submittedName>
        <fullName evidence="6">FAD-binding protein</fullName>
    </submittedName>
</protein>
<feature type="non-terminal residue" evidence="6">
    <location>
        <position position="1"/>
    </location>
</feature>
<proteinExistence type="predicted"/>
<evidence type="ECO:0000256" key="3">
    <source>
        <dbReference type="ARBA" id="ARBA00022827"/>
    </source>
</evidence>
<comment type="cofactor">
    <cofactor evidence="1">
        <name>FAD</name>
        <dbReference type="ChEBI" id="CHEBI:57692"/>
    </cofactor>
</comment>
<evidence type="ECO:0000259" key="5">
    <source>
        <dbReference type="Pfam" id="PF00890"/>
    </source>
</evidence>
<keyword evidence="7" id="KW-1185">Reference proteome</keyword>
<dbReference type="InterPro" id="IPR036188">
    <property type="entry name" value="FAD/NAD-bd_sf"/>
</dbReference>
<gene>
    <name evidence="6" type="ORF">ACFQ07_06245</name>
</gene>
<dbReference type="InterPro" id="IPR050315">
    <property type="entry name" value="FAD-oxidoreductase_2"/>
</dbReference>
<evidence type="ECO:0000256" key="4">
    <source>
        <dbReference type="ARBA" id="ARBA00023002"/>
    </source>
</evidence>
<dbReference type="Gene3D" id="3.50.50.60">
    <property type="entry name" value="FAD/NAD(P)-binding domain"/>
    <property type="match status" value="1"/>
</dbReference>
<dbReference type="SUPFAM" id="SSF56425">
    <property type="entry name" value="Succinate dehydrogenase/fumarate reductase flavoprotein, catalytic domain"/>
    <property type="match status" value="1"/>
</dbReference>